<feature type="domain" description="DNA/pantothenate metabolism flavoprotein C-terminal" evidence="6">
    <location>
        <begin position="210"/>
        <end position="418"/>
    </location>
</feature>
<gene>
    <name evidence="3" type="primary">coaBC</name>
    <name evidence="7" type="ORF">FD46_GL001842</name>
</gene>
<evidence type="ECO:0000259" key="5">
    <source>
        <dbReference type="Pfam" id="PF02441"/>
    </source>
</evidence>
<keyword evidence="3" id="KW-0479">Metal-binding</keyword>
<dbReference type="GO" id="GO:0004633">
    <property type="term" value="F:phosphopantothenoylcysteine decarboxylase activity"/>
    <property type="evidence" value="ECO:0007669"/>
    <property type="project" value="UniProtKB-UniRule"/>
</dbReference>
<keyword evidence="8" id="KW-1185">Reference proteome</keyword>
<dbReference type="PANTHER" id="PTHR14359:SF6">
    <property type="entry name" value="PHOSPHOPANTOTHENOYLCYSTEINE DECARBOXYLASE"/>
    <property type="match status" value="1"/>
</dbReference>
<comment type="catalytic activity">
    <reaction evidence="3 4">
        <text>N-[(R)-4-phosphopantothenoyl]-L-cysteine + H(+) = (R)-4'-phosphopantetheine + CO2</text>
        <dbReference type="Rhea" id="RHEA:16793"/>
        <dbReference type="ChEBI" id="CHEBI:15378"/>
        <dbReference type="ChEBI" id="CHEBI:16526"/>
        <dbReference type="ChEBI" id="CHEBI:59458"/>
        <dbReference type="ChEBI" id="CHEBI:61723"/>
        <dbReference type="EC" id="4.1.1.36"/>
    </reaction>
</comment>
<dbReference type="NCBIfam" id="TIGR00521">
    <property type="entry name" value="coaBC_dfp"/>
    <property type="match status" value="1"/>
</dbReference>
<dbReference type="InterPro" id="IPR036551">
    <property type="entry name" value="Flavin_trans-like"/>
</dbReference>
<feature type="binding site" evidence="3">
    <location>
        <position position="361"/>
    </location>
    <ligand>
        <name>CTP</name>
        <dbReference type="ChEBI" id="CHEBI:37563"/>
    </ligand>
</feature>
<dbReference type="GO" id="GO:0071513">
    <property type="term" value="C:phosphopantothenoylcysteine decarboxylase complex"/>
    <property type="evidence" value="ECO:0007669"/>
    <property type="project" value="TreeGrafter"/>
</dbReference>
<evidence type="ECO:0000313" key="7">
    <source>
        <dbReference type="EMBL" id="KRL04706.1"/>
    </source>
</evidence>
<accession>A0A0R1MHJ2</accession>
<comment type="pathway">
    <text evidence="3 4">Cofactor biosynthesis; coenzyme A biosynthesis; CoA from (R)-pantothenate: step 3/5.</text>
</comment>
<comment type="caution">
    <text evidence="3">Lacks conserved residue(s) required for the propagation of feature annotation.</text>
</comment>
<dbReference type="Proteomes" id="UP000051686">
    <property type="component" value="Unassembled WGS sequence"/>
</dbReference>
<dbReference type="SUPFAM" id="SSF52507">
    <property type="entry name" value="Homo-oligomeric flavin-containing Cys decarboxylases, HFCD"/>
    <property type="match status" value="1"/>
</dbReference>
<comment type="caution">
    <text evidence="7">The sequence shown here is derived from an EMBL/GenBank/DDBJ whole genome shotgun (WGS) entry which is preliminary data.</text>
</comment>
<dbReference type="InterPro" id="IPR005252">
    <property type="entry name" value="CoaBC"/>
</dbReference>
<dbReference type="UniPathway" id="UPA00241">
    <property type="reaction ID" value="UER00353"/>
</dbReference>
<dbReference type="Pfam" id="PF02441">
    <property type="entry name" value="Flavoprotein"/>
    <property type="match status" value="1"/>
</dbReference>
<organism evidence="7 8">
    <name type="scientific">Liquorilactobacillus oeni DSM 19972</name>
    <dbReference type="NCBI Taxonomy" id="1423777"/>
    <lineage>
        <taxon>Bacteria</taxon>
        <taxon>Bacillati</taxon>
        <taxon>Bacillota</taxon>
        <taxon>Bacilli</taxon>
        <taxon>Lactobacillales</taxon>
        <taxon>Lactobacillaceae</taxon>
        <taxon>Liquorilactobacillus</taxon>
    </lineage>
</organism>
<name>A0A0R1MHJ2_9LACO</name>
<comment type="cofactor">
    <cofactor evidence="3">
        <name>FMN</name>
        <dbReference type="ChEBI" id="CHEBI:58210"/>
    </cofactor>
    <text evidence="3">Binds 1 FMN per subunit.</text>
</comment>
<comment type="function">
    <text evidence="4">Catalyzes two steps in the biosynthesis of coenzyme A. In the first step cysteine is conjugated to 4'-phosphopantothenate to form 4-phosphopantothenoylcysteine, in the latter compound is decarboxylated to form 4'-phosphopantotheine.</text>
</comment>
<keyword evidence="3 4" id="KW-0436">Ligase</keyword>
<dbReference type="GO" id="GO:0004632">
    <property type="term" value="F:phosphopantothenate--cysteine ligase activity"/>
    <property type="evidence" value="ECO:0007669"/>
    <property type="project" value="UniProtKB-UniRule"/>
</dbReference>
<feature type="region of interest" description="Phosphopantothenoylcysteine decarboxylase" evidence="3">
    <location>
        <begin position="1"/>
        <end position="214"/>
    </location>
</feature>
<dbReference type="GO" id="GO:0015937">
    <property type="term" value="P:coenzyme A biosynthetic process"/>
    <property type="evidence" value="ECO:0007669"/>
    <property type="project" value="UniProtKB-UniRule"/>
</dbReference>
<dbReference type="PATRIC" id="fig|1423777.3.peg.1896"/>
<evidence type="ECO:0000256" key="4">
    <source>
        <dbReference type="RuleBase" id="RU364078"/>
    </source>
</evidence>
<dbReference type="Gene3D" id="3.40.50.10300">
    <property type="entry name" value="CoaB-like"/>
    <property type="match status" value="1"/>
</dbReference>
<dbReference type="STRING" id="1423777.FD46_GL001842"/>
<comment type="cofactor">
    <cofactor evidence="3">
        <name>Mg(2+)</name>
        <dbReference type="ChEBI" id="CHEBI:18420"/>
    </cofactor>
</comment>
<dbReference type="EMBL" id="AZEH01000039">
    <property type="protein sequence ID" value="KRL04706.1"/>
    <property type="molecule type" value="Genomic_DNA"/>
</dbReference>
<evidence type="ECO:0000313" key="8">
    <source>
        <dbReference type="Proteomes" id="UP000051686"/>
    </source>
</evidence>
<comment type="catalytic activity">
    <reaction evidence="3 4">
        <text>(R)-4'-phosphopantothenate + L-cysteine + CTP = N-[(R)-4-phosphopantothenoyl]-L-cysteine + CMP + diphosphate + H(+)</text>
        <dbReference type="Rhea" id="RHEA:19397"/>
        <dbReference type="ChEBI" id="CHEBI:10986"/>
        <dbReference type="ChEBI" id="CHEBI:15378"/>
        <dbReference type="ChEBI" id="CHEBI:33019"/>
        <dbReference type="ChEBI" id="CHEBI:35235"/>
        <dbReference type="ChEBI" id="CHEBI:37563"/>
        <dbReference type="ChEBI" id="CHEBI:59458"/>
        <dbReference type="ChEBI" id="CHEBI:60377"/>
        <dbReference type="EC" id="6.3.2.5"/>
    </reaction>
</comment>
<comment type="similarity">
    <text evidence="3 4">In the C-terminal section; belongs to the PPC synthetase family.</text>
</comment>
<keyword evidence="3 4" id="KW-0288">FMN</keyword>
<dbReference type="SUPFAM" id="SSF102645">
    <property type="entry name" value="CoaB-like"/>
    <property type="match status" value="1"/>
</dbReference>
<dbReference type="GO" id="GO:0015941">
    <property type="term" value="P:pantothenate catabolic process"/>
    <property type="evidence" value="ECO:0007669"/>
    <property type="project" value="InterPro"/>
</dbReference>
<feature type="binding site" evidence="3">
    <location>
        <position position="347"/>
    </location>
    <ligand>
        <name>CTP</name>
        <dbReference type="ChEBI" id="CHEBI:37563"/>
    </ligand>
</feature>
<dbReference type="HAMAP" id="MF_02225">
    <property type="entry name" value="CoaBC"/>
    <property type="match status" value="1"/>
</dbReference>
<dbReference type="InterPro" id="IPR035929">
    <property type="entry name" value="CoaB-like_sf"/>
</dbReference>
<dbReference type="Pfam" id="PF04127">
    <property type="entry name" value="DFP"/>
    <property type="match status" value="1"/>
</dbReference>
<evidence type="ECO:0000259" key="6">
    <source>
        <dbReference type="Pfam" id="PF04127"/>
    </source>
</evidence>
<keyword evidence="3 4" id="KW-0285">Flavoprotein</keyword>
<evidence type="ECO:0000256" key="1">
    <source>
        <dbReference type="ARBA" id="ARBA00022793"/>
    </source>
</evidence>
<feature type="binding site" evidence="3">
    <location>
        <position position="303"/>
    </location>
    <ligand>
        <name>CTP</name>
        <dbReference type="ChEBI" id="CHEBI:37563"/>
    </ligand>
</feature>
<dbReference type="EC" id="4.1.1.36" evidence="3"/>
<keyword evidence="3" id="KW-0460">Magnesium</keyword>
<keyword evidence="2 3" id="KW-0456">Lyase</keyword>
<dbReference type="PANTHER" id="PTHR14359">
    <property type="entry name" value="HOMO-OLIGOMERIC FLAVIN CONTAINING CYS DECARBOXYLASE FAMILY"/>
    <property type="match status" value="1"/>
</dbReference>
<protein>
    <recommendedName>
        <fullName evidence="3">Coenzyme A biosynthesis bifunctional protein CoaBC</fullName>
    </recommendedName>
    <alternativeName>
        <fullName evidence="3">DNA/pantothenate metabolism flavoprotein</fullName>
    </alternativeName>
    <alternativeName>
        <fullName evidence="3">Phosphopantothenoylcysteine synthetase/decarboxylase</fullName>
        <shortName evidence="3">PPCS-PPCDC</shortName>
    </alternativeName>
    <domain>
        <recommendedName>
            <fullName evidence="3">Phosphopantothenoylcysteine decarboxylase</fullName>
            <shortName evidence="3">PPC decarboxylase</shortName>
            <shortName evidence="3">PPC-DC</shortName>
            <ecNumber evidence="3">4.1.1.36</ecNumber>
        </recommendedName>
        <alternativeName>
            <fullName evidence="3">CoaC</fullName>
        </alternativeName>
    </domain>
    <domain>
        <recommendedName>
            <fullName evidence="3">Phosphopantothenate--cysteine ligase</fullName>
            <ecNumber evidence="3">6.3.2.5</ecNumber>
        </recommendedName>
        <alternativeName>
            <fullName evidence="3">CoaB</fullName>
        </alternativeName>
        <alternativeName>
            <fullName evidence="3">Phosphopantothenoylcysteine synthetase</fullName>
            <shortName evidence="3">PPC synthetase</shortName>
            <shortName evidence="3">PPC-S</shortName>
        </alternativeName>
    </domain>
</protein>
<dbReference type="InterPro" id="IPR003382">
    <property type="entry name" value="Flavoprotein"/>
</dbReference>
<feature type="binding site" evidence="3">
    <location>
        <position position="313"/>
    </location>
    <ligand>
        <name>CTP</name>
        <dbReference type="ChEBI" id="CHEBI:37563"/>
    </ligand>
</feature>
<dbReference type="Gene3D" id="3.40.50.1950">
    <property type="entry name" value="Flavin prenyltransferase-like"/>
    <property type="match status" value="1"/>
</dbReference>
<keyword evidence="1 3" id="KW-0210">Decarboxylase</keyword>
<feature type="region of interest" description="Phosphopantothenate--cysteine ligase" evidence="3">
    <location>
        <begin position="215"/>
        <end position="420"/>
    </location>
</feature>
<evidence type="ECO:0000256" key="2">
    <source>
        <dbReference type="ARBA" id="ARBA00023239"/>
    </source>
</evidence>
<feature type="binding site" evidence="3">
    <location>
        <begin position="329"/>
        <end position="332"/>
    </location>
    <ligand>
        <name>CTP</name>
        <dbReference type="ChEBI" id="CHEBI:37563"/>
    </ligand>
</feature>
<proteinExistence type="inferred from homology"/>
<comment type="function">
    <text evidence="3">Catalyzes two sequential steps in the biosynthesis of coenzyme A. In the first step cysteine is conjugated to 4'-phosphopantothenate to form 4-phosphopantothenoylcysteine. In the second step the latter compound is decarboxylated to form 4'-phosphopantotheine.</text>
</comment>
<comment type="pathway">
    <text evidence="3 4">Cofactor biosynthesis; coenzyme A biosynthesis; CoA from (R)-pantothenate: step 2/5.</text>
</comment>
<comment type="similarity">
    <text evidence="3 4">In the N-terminal section; belongs to the HFCD (homo-oligomeric flavin containing Cys decarboxylase) superfamily.</text>
</comment>
<dbReference type="GO" id="GO:0046872">
    <property type="term" value="F:metal ion binding"/>
    <property type="evidence" value="ECO:0007669"/>
    <property type="project" value="UniProtKB-KW"/>
</dbReference>
<reference evidence="7 8" key="1">
    <citation type="journal article" date="2015" name="Genome Announc.">
        <title>Expanding the biotechnology potential of lactobacilli through comparative genomics of 213 strains and associated genera.</title>
        <authorList>
            <person name="Sun Z."/>
            <person name="Harris H.M."/>
            <person name="McCann A."/>
            <person name="Guo C."/>
            <person name="Argimon S."/>
            <person name="Zhang W."/>
            <person name="Yang X."/>
            <person name="Jeffery I.B."/>
            <person name="Cooney J.C."/>
            <person name="Kagawa T.F."/>
            <person name="Liu W."/>
            <person name="Song Y."/>
            <person name="Salvetti E."/>
            <person name="Wrobel A."/>
            <person name="Rasinkangas P."/>
            <person name="Parkhill J."/>
            <person name="Rea M.C."/>
            <person name="O'Sullivan O."/>
            <person name="Ritari J."/>
            <person name="Douillard F.P."/>
            <person name="Paul Ross R."/>
            <person name="Yang R."/>
            <person name="Briner A.E."/>
            <person name="Felis G.E."/>
            <person name="de Vos W.M."/>
            <person name="Barrangou R."/>
            <person name="Klaenhammer T.R."/>
            <person name="Caufield P.W."/>
            <person name="Cui Y."/>
            <person name="Zhang H."/>
            <person name="O'Toole P.W."/>
        </authorList>
    </citation>
    <scope>NUCLEOTIDE SEQUENCE [LARGE SCALE GENOMIC DNA]</scope>
    <source>
        <strain evidence="7 8">DSM 19972</strain>
    </source>
</reference>
<feature type="binding site" evidence="3">
    <location>
        <position position="365"/>
    </location>
    <ligand>
        <name>CTP</name>
        <dbReference type="ChEBI" id="CHEBI:37563"/>
    </ligand>
</feature>
<dbReference type="AlphaFoldDB" id="A0A0R1MHJ2"/>
<sequence length="420" mass="46409">MISFLLCFLLLILVQYGYYIQEAGTVKNLHVAVYVTGGIAAYKAAFFVRELIKKGAHVKVALTRSAEGFITPLTFGTLSRNHVYTDQEKNDGIVPHIELSDWSDIAVVIPATANIIAKMTSGIADDFTTSALLASSCPKFVIPAMNEKMYFNPATQRNLAQLHKDSVFVLEPDSGFLAEGYEGKGRLPKISRIVSWIEKKVQNFSLKQDLYGKKILITAGRTVEPIDPVRYITNHSTGKMGFALAKNAVARGGKVILVAGPTDLKIETGATLIQVQTTAQMDEVVEHYFSEMDIVIMAAAVSDYRVEKPAAQKIKKHSEKMSLSLIKNPDILLKLGTKKQKQLLVGFAAETQHLLSNATKKMKEKNVDLLVANDVSRSDIGFGSDQNEVTFLQPDKKPRLIKKTSKEEIAEKIFDMLLSK</sequence>
<dbReference type="EC" id="6.3.2.5" evidence="3"/>
<dbReference type="GO" id="GO:0010181">
    <property type="term" value="F:FMN binding"/>
    <property type="evidence" value="ECO:0007669"/>
    <property type="project" value="UniProtKB-UniRule"/>
</dbReference>
<feature type="domain" description="Flavoprotein" evidence="5">
    <location>
        <begin position="30"/>
        <end position="199"/>
    </location>
</feature>
<dbReference type="InterPro" id="IPR007085">
    <property type="entry name" value="DNA/pantothenate-metab_flavo_C"/>
</dbReference>
<evidence type="ECO:0000256" key="3">
    <source>
        <dbReference type="HAMAP-Rule" id="MF_02225"/>
    </source>
</evidence>
<keyword evidence="3" id="KW-0511">Multifunctional enzyme</keyword>